<reference evidence="2 3" key="1">
    <citation type="submission" date="2019-03" db="EMBL/GenBank/DDBJ databases">
        <title>Genomic Encyclopedia of Type Strains, Phase IV (KMG-IV): sequencing the most valuable type-strain genomes for metagenomic binning, comparative biology and taxonomic classification.</title>
        <authorList>
            <person name="Goeker M."/>
        </authorList>
    </citation>
    <scope>NUCLEOTIDE SEQUENCE [LARGE SCALE GENOMIC DNA]</scope>
    <source>
        <strain evidence="2 3">DSM 100048</strain>
    </source>
</reference>
<sequence>MDPILDEANFVSEDIHEREVELGDGKKHLLRFKRLPGVEYYAFVTAQQSRDDDTRARAVARLVSVSLVDAVGDRVLSVERAAALKDSVLNRLLATINKINQGGDGKKSSTPEVTDTSGT</sequence>
<evidence type="ECO:0000256" key="1">
    <source>
        <dbReference type="SAM" id="MobiDB-lite"/>
    </source>
</evidence>
<dbReference type="AlphaFoldDB" id="A0A4V2VR59"/>
<protein>
    <submittedName>
        <fullName evidence="2">Uncharacterized protein</fullName>
    </submittedName>
</protein>
<proteinExistence type="predicted"/>
<evidence type="ECO:0000313" key="2">
    <source>
        <dbReference type="EMBL" id="TCU97319.1"/>
    </source>
</evidence>
<dbReference type="Proteomes" id="UP000294692">
    <property type="component" value="Unassembled WGS sequence"/>
</dbReference>
<gene>
    <name evidence="2" type="ORF">EV686_106202</name>
</gene>
<comment type="caution">
    <text evidence="2">The sequence shown here is derived from an EMBL/GenBank/DDBJ whole genome shotgun (WGS) entry which is preliminary data.</text>
</comment>
<name>A0A4V2VR59_9BURK</name>
<organism evidence="2 3">
    <name type="scientific">Paracandidimonas soli</name>
    <dbReference type="NCBI Taxonomy" id="1917182"/>
    <lineage>
        <taxon>Bacteria</taxon>
        <taxon>Pseudomonadati</taxon>
        <taxon>Pseudomonadota</taxon>
        <taxon>Betaproteobacteria</taxon>
        <taxon>Burkholderiales</taxon>
        <taxon>Alcaligenaceae</taxon>
        <taxon>Paracandidimonas</taxon>
    </lineage>
</organism>
<accession>A0A4V2VR59</accession>
<feature type="compositionally biased region" description="Polar residues" evidence="1">
    <location>
        <begin position="110"/>
        <end position="119"/>
    </location>
</feature>
<dbReference type="OrthoDB" id="8688466at2"/>
<dbReference type="EMBL" id="SMBX01000006">
    <property type="protein sequence ID" value="TCU97319.1"/>
    <property type="molecule type" value="Genomic_DNA"/>
</dbReference>
<dbReference type="RefSeq" id="WP_132477410.1">
    <property type="nucleotide sequence ID" value="NZ_JBHRVM010000001.1"/>
</dbReference>
<evidence type="ECO:0000313" key="3">
    <source>
        <dbReference type="Proteomes" id="UP000294692"/>
    </source>
</evidence>
<feature type="region of interest" description="Disordered" evidence="1">
    <location>
        <begin position="99"/>
        <end position="119"/>
    </location>
</feature>
<keyword evidence="3" id="KW-1185">Reference proteome</keyword>